<evidence type="ECO:0000259" key="5">
    <source>
        <dbReference type="Pfam" id="PF00501"/>
    </source>
</evidence>
<dbReference type="EC" id="6.2.1.16" evidence="8"/>
<feature type="domain" description="Acetyl-coenzyme A synthetase N-terminal" evidence="7">
    <location>
        <begin position="41"/>
        <end position="92"/>
    </location>
</feature>
<dbReference type="SUPFAM" id="SSF56801">
    <property type="entry name" value="Acetyl-CoA synthetase-like"/>
    <property type="match status" value="1"/>
</dbReference>
<dbReference type="Pfam" id="PF13193">
    <property type="entry name" value="AMP-binding_C"/>
    <property type="match status" value="1"/>
</dbReference>
<evidence type="ECO:0000256" key="3">
    <source>
        <dbReference type="ARBA" id="ARBA00022741"/>
    </source>
</evidence>
<accession>A0A5N5UZV2</accession>
<gene>
    <name evidence="8" type="ORF">MPHL21000_13950</name>
</gene>
<dbReference type="CDD" id="cd05943">
    <property type="entry name" value="AACS"/>
    <property type="match status" value="1"/>
</dbReference>
<dbReference type="GO" id="GO:0030729">
    <property type="term" value="F:acetoacetate-CoA ligase activity"/>
    <property type="evidence" value="ECO:0007669"/>
    <property type="project" value="UniProtKB-EC"/>
</dbReference>
<dbReference type="PANTHER" id="PTHR42921">
    <property type="entry name" value="ACETOACETYL-COA SYNTHETASE"/>
    <property type="match status" value="1"/>
</dbReference>
<proteinExistence type="inferred from homology"/>
<dbReference type="GeneID" id="74300901"/>
<dbReference type="InterPro" id="IPR032387">
    <property type="entry name" value="ACAS_N"/>
</dbReference>
<dbReference type="Pfam" id="PF16177">
    <property type="entry name" value="ACAS_N"/>
    <property type="match status" value="1"/>
</dbReference>
<keyword evidence="3" id="KW-0547">Nucleotide-binding</keyword>
<keyword evidence="4" id="KW-0067">ATP-binding</keyword>
<dbReference type="InterPro" id="IPR020845">
    <property type="entry name" value="AMP-binding_CS"/>
</dbReference>
<dbReference type="Pfam" id="PF00501">
    <property type="entry name" value="AMP-binding"/>
    <property type="match status" value="1"/>
</dbReference>
<evidence type="ECO:0000256" key="1">
    <source>
        <dbReference type="ARBA" id="ARBA00006432"/>
    </source>
</evidence>
<evidence type="ECO:0000256" key="2">
    <source>
        <dbReference type="ARBA" id="ARBA00022598"/>
    </source>
</evidence>
<comment type="caution">
    <text evidence="8">The sequence shown here is derived from an EMBL/GenBank/DDBJ whole genome shotgun (WGS) entry which is preliminary data.</text>
</comment>
<dbReference type="InterPro" id="IPR025110">
    <property type="entry name" value="AMP-bd_C"/>
</dbReference>
<dbReference type="NCBIfam" id="TIGR01217">
    <property type="entry name" value="ac_ac_CoA_syn"/>
    <property type="match status" value="1"/>
</dbReference>
<dbReference type="InterPro" id="IPR045851">
    <property type="entry name" value="AMP-bd_C_sf"/>
</dbReference>
<evidence type="ECO:0000256" key="4">
    <source>
        <dbReference type="ARBA" id="ARBA00022840"/>
    </source>
</evidence>
<dbReference type="PROSITE" id="PS00455">
    <property type="entry name" value="AMP_BINDING"/>
    <property type="match status" value="1"/>
</dbReference>
<dbReference type="PANTHER" id="PTHR42921:SF1">
    <property type="entry name" value="ACETOACETYL-COA SYNTHETASE"/>
    <property type="match status" value="1"/>
</dbReference>
<keyword evidence="9" id="KW-1185">Reference proteome</keyword>
<dbReference type="InterPro" id="IPR000873">
    <property type="entry name" value="AMP-dep_synth/lig_dom"/>
</dbReference>
<dbReference type="Gene3D" id="3.30.300.30">
    <property type="match status" value="1"/>
</dbReference>
<dbReference type="Proteomes" id="UP000325690">
    <property type="component" value="Unassembled WGS sequence"/>
</dbReference>
<evidence type="ECO:0000259" key="6">
    <source>
        <dbReference type="Pfam" id="PF13193"/>
    </source>
</evidence>
<name>A0A5N5UZV2_MYCPH</name>
<dbReference type="GO" id="GO:0006629">
    <property type="term" value="P:lipid metabolic process"/>
    <property type="evidence" value="ECO:0007669"/>
    <property type="project" value="InterPro"/>
</dbReference>
<feature type="domain" description="AMP-binding enzyme C-terminal" evidence="6">
    <location>
        <begin position="522"/>
        <end position="597"/>
    </location>
</feature>
<keyword evidence="2 8" id="KW-0436">Ligase</keyword>
<dbReference type="InterPro" id="IPR042099">
    <property type="entry name" value="ANL_N_sf"/>
</dbReference>
<dbReference type="NCBIfam" id="NF002937">
    <property type="entry name" value="PRK03584.1"/>
    <property type="match status" value="1"/>
</dbReference>
<evidence type="ECO:0000313" key="8">
    <source>
        <dbReference type="EMBL" id="KAB7755165.1"/>
    </source>
</evidence>
<evidence type="ECO:0000313" key="9">
    <source>
        <dbReference type="Proteomes" id="UP000325690"/>
    </source>
</evidence>
<dbReference type="AlphaFoldDB" id="A0A5N5UZV2"/>
<comment type="similarity">
    <text evidence="1">Belongs to the ATP-dependent AMP-binding enzyme family.</text>
</comment>
<dbReference type="InterPro" id="IPR005914">
    <property type="entry name" value="Acac_CoA_synth"/>
</dbReference>
<sequence>MECEVSSEAQWTPTDADVEGAKVTEFARFVSGRTGREFGDYRSLWQWSVDDPDAFWAALWDYFELGERPDTVLASAQMPGAEWFPGVRLNYVDQVLRSARDDRPAIYHVAEGGAVTEVSWAQLLGRTAAFAQRLRALGVAPGDRVIGYLPNIPEAVIAFLATASIGAVWSACGQDYSPKAALDRLGQLEPTVLVTADGYTYGGKYHDKTADVAALRAGLPALKATVLASELAETSTEPLSTTPVDFAHPLWILFSSGTTGLPKGIMHGHGGVLLEHLKAVVLQSDIGPDDVFFWYTSPSWMMWNFQVAGLLVGATIVCYDGSPAVPRPDALWEIAAAVKATVLGTSPGYVLGCIKAGAVPRKEHDLSALKTVGITGSSLPPSSSLWLRDNVGEHVQVASISGGTDVVSAFIGGVRTVPVWPGELSAPYLGCALDSWDESGKPVRNEVGELVVTKPMPSMPVAFWNDADGSRYRSAYFEMFPGVWRHGDWITITDRGSVIVHGRSDSTLNRHGIRMGSADIYQAVEQLPEVAEALIIGAEQPDGGYWMPLFVKLADGAELTDALRDRIKDTIRTEVSPRHVPDEIIAAPGVPHTRTGKKLEVPIKKLFQGADPAKVVERSAVDDPALLDWYVTQRR</sequence>
<evidence type="ECO:0000259" key="7">
    <source>
        <dbReference type="Pfam" id="PF16177"/>
    </source>
</evidence>
<dbReference type="RefSeq" id="WP_061481246.1">
    <property type="nucleotide sequence ID" value="NZ_ANBO01000025.1"/>
</dbReference>
<reference evidence="8 9" key="1">
    <citation type="submission" date="2012-10" db="EMBL/GenBank/DDBJ databases">
        <title>The draft sequence of the Mycobacterium pheli genome.</title>
        <authorList>
            <person name="Pettersson B.M.F."/>
            <person name="Das S."/>
            <person name="Dasgupta S."/>
            <person name="Bhattacharya A."/>
            <person name="Kirsebom L.A."/>
        </authorList>
    </citation>
    <scope>NUCLEOTIDE SEQUENCE [LARGE SCALE GENOMIC DNA]</scope>
    <source>
        <strain evidence="8 9">CCUG 21000</strain>
    </source>
</reference>
<dbReference type="GO" id="GO:0005524">
    <property type="term" value="F:ATP binding"/>
    <property type="evidence" value="ECO:0007669"/>
    <property type="project" value="UniProtKB-KW"/>
</dbReference>
<dbReference type="EMBL" id="ANBP01000018">
    <property type="protein sequence ID" value="KAB7755165.1"/>
    <property type="molecule type" value="Genomic_DNA"/>
</dbReference>
<feature type="domain" description="AMP-dependent synthetase/ligase" evidence="5">
    <location>
        <begin position="101"/>
        <end position="455"/>
    </location>
</feature>
<organism evidence="8 9">
    <name type="scientific">Mycolicibacterium phlei DSM 43239 = CCUG 21000</name>
    <dbReference type="NCBI Taxonomy" id="1226750"/>
    <lineage>
        <taxon>Bacteria</taxon>
        <taxon>Bacillati</taxon>
        <taxon>Actinomycetota</taxon>
        <taxon>Actinomycetes</taxon>
        <taxon>Mycobacteriales</taxon>
        <taxon>Mycobacteriaceae</taxon>
        <taxon>Mycolicibacterium</taxon>
    </lineage>
</organism>
<dbReference type="Gene3D" id="3.40.50.12780">
    <property type="entry name" value="N-terminal domain of ligase-like"/>
    <property type="match status" value="1"/>
</dbReference>
<protein>
    <submittedName>
        <fullName evidence="8">Acetoacetyl-CoA synthetase</fullName>
        <ecNumber evidence="8">6.2.1.16</ecNumber>
    </submittedName>
</protein>